<dbReference type="PANTHER" id="PTHR36107:SF1">
    <property type="entry name" value="SMALL, ACID-SOLUBLE SPORE PROTEIN A"/>
    <property type="match status" value="1"/>
</dbReference>
<gene>
    <name evidence="2" type="ORF">ACFFHF_18095</name>
</gene>
<dbReference type="InterPro" id="IPR038300">
    <property type="entry name" value="SASP_sf_alpha/beta"/>
</dbReference>
<evidence type="ECO:0000313" key="3">
    <source>
        <dbReference type="Proteomes" id="UP001589738"/>
    </source>
</evidence>
<organism evidence="2 3">
    <name type="scientific">Robertmurraya beringensis</name>
    <dbReference type="NCBI Taxonomy" id="641660"/>
    <lineage>
        <taxon>Bacteria</taxon>
        <taxon>Bacillati</taxon>
        <taxon>Bacillota</taxon>
        <taxon>Bacilli</taxon>
        <taxon>Bacillales</taxon>
        <taxon>Bacillaceae</taxon>
        <taxon>Robertmurraya</taxon>
    </lineage>
</organism>
<keyword evidence="3" id="KW-1185">Reference proteome</keyword>
<dbReference type="Proteomes" id="UP001589738">
    <property type="component" value="Unassembled WGS sequence"/>
</dbReference>
<dbReference type="RefSeq" id="WP_160548657.1">
    <property type="nucleotide sequence ID" value="NZ_JBHLUU010000117.1"/>
</dbReference>
<comment type="caution">
    <text evidence="2">The sequence shown here is derived from an EMBL/GenBank/DDBJ whole genome shotgun (WGS) entry which is preliminary data.</text>
</comment>
<dbReference type="Pfam" id="PF00269">
    <property type="entry name" value="SASP"/>
    <property type="match status" value="1"/>
</dbReference>
<comment type="function">
    <text evidence="1">SASP are bound to spore DNA. They are double-stranded DNA-binding proteins that cause DNA to change to an a-like conformation. They protect the DNA backbone from chemical and enzymatic cleavage and are thus involved in dormant spore's high resistance to UV light.</text>
</comment>
<accession>A0ABV6KZ06</accession>
<sequence>MARKRRPLIPEAREALDSLKADVMKQKGYEVSKNNPDQVKYEVAADMQIPLSRGNNGNLTSHQAGKIGGQIGGNMVKEMVRLAQERMRNQSAD</sequence>
<proteinExistence type="predicted"/>
<dbReference type="InterPro" id="IPR050847">
    <property type="entry name" value="SASP_DNA-binding"/>
</dbReference>
<name>A0ABV6KZ06_9BACI</name>
<protein>
    <submittedName>
        <fullName evidence="2">Alpha/beta-type small acid-soluble spore protein</fullName>
    </submittedName>
</protein>
<dbReference type="EMBL" id="JBHLUU010000117">
    <property type="protein sequence ID" value="MFC0477118.1"/>
    <property type="molecule type" value="Genomic_DNA"/>
</dbReference>
<dbReference type="Gene3D" id="6.10.10.80">
    <property type="entry name" value="Small, acid-soluble spore protein, alpha/beta type-like"/>
    <property type="match status" value="1"/>
</dbReference>
<evidence type="ECO:0000256" key="1">
    <source>
        <dbReference type="ARBA" id="ARBA00003863"/>
    </source>
</evidence>
<dbReference type="PANTHER" id="PTHR36107">
    <property type="entry name" value="SMALL, ACID-SOLUBLE SPORE PROTEIN A"/>
    <property type="match status" value="1"/>
</dbReference>
<dbReference type="InterPro" id="IPR001448">
    <property type="entry name" value="SASP_alpha/beta-type"/>
</dbReference>
<evidence type="ECO:0000313" key="2">
    <source>
        <dbReference type="EMBL" id="MFC0477118.1"/>
    </source>
</evidence>
<reference evidence="2 3" key="1">
    <citation type="submission" date="2024-09" db="EMBL/GenBank/DDBJ databases">
        <authorList>
            <person name="Sun Q."/>
            <person name="Mori K."/>
        </authorList>
    </citation>
    <scope>NUCLEOTIDE SEQUENCE [LARGE SCALE GENOMIC DNA]</scope>
    <source>
        <strain evidence="2 3">CGMCC 1.9126</strain>
    </source>
</reference>